<feature type="transmembrane region" description="Helical" evidence="1">
    <location>
        <begin position="144"/>
        <end position="163"/>
    </location>
</feature>
<keyword evidence="3" id="KW-1185">Reference proteome</keyword>
<feature type="transmembrane region" description="Helical" evidence="1">
    <location>
        <begin position="175"/>
        <end position="198"/>
    </location>
</feature>
<feature type="transmembrane region" description="Helical" evidence="1">
    <location>
        <begin position="12"/>
        <end position="31"/>
    </location>
</feature>
<reference evidence="3" key="1">
    <citation type="submission" date="2011-07" db="EMBL/GenBank/DDBJ databases">
        <title>Complete genome sequence of Acetobacterium woodii.</title>
        <authorList>
            <person name="Poehlein A."/>
            <person name="Schmidt S."/>
            <person name="Kaster A.-K."/>
            <person name="Goenrich M."/>
            <person name="Vollmers J."/>
            <person name="Thuermer A."/>
            <person name="Gottschalk G."/>
            <person name="Thauer R.K."/>
            <person name="Daniel R."/>
            <person name="Mueller V."/>
        </authorList>
    </citation>
    <scope>NUCLEOTIDE SEQUENCE [LARGE SCALE GENOMIC DNA]</scope>
    <source>
        <strain evidence="3">ATCC 29683 / DSM 1030 / JCM 2381 / KCTC 1655 / WB1</strain>
    </source>
</reference>
<feature type="transmembrane region" description="Helical" evidence="1">
    <location>
        <begin position="114"/>
        <end position="137"/>
    </location>
</feature>
<dbReference type="HOGENOM" id="CLU_102880_5_1_9"/>
<keyword evidence="1" id="KW-0472">Membrane</keyword>
<evidence type="ECO:0000313" key="3">
    <source>
        <dbReference type="Proteomes" id="UP000007177"/>
    </source>
</evidence>
<dbReference type="InterPro" id="IPR025699">
    <property type="entry name" value="ABC2_memb-like"/>
</dbReference>
<reference evidence="2 3" key="2">
    <citation type="journal article" date="2012" name="PLoS ONE">
        <title>An ancient pathway combining carbon dioxide fixation with the generation and utilization of a sodium ion gradient for ATP synthesis.</title>
        <authorList>
            <person name="Poehlein A."/>
            <person name="Schmidt S."/>
            <person name="Kaster A.K."/>
            <person name="Goenrich M."/>
            <person name="Vollmers J."/>
            <person name="Thurmer A."/>
            <person name="Bertsch J."/>
            <person name="Schuchmann K."/>
            <person name="Voigt B."/>
            <person name="Hecker M."/>
            <person name="Daniel R."/>
            <person name="Thauer R.K."/>
            <person name="Gottschalk G."/>
            <person name="Muller V."/>
        </authorList>
    </citation>
    <scope>NUCLEOTIDE SEQUENCE [LARGE SCALE GENOMIC DNA]</scope>
    <source>
        <strain evidence="3">ATCC 29683 / DSM 1030 / JCM 2381 / KCTC 1655 / WB1</strain>
    </source>
</reference>
<proteinExistence type="predicted"/>
<keyword evidence="1" id="KW-1133">Transmembrane helix</keyword>
<evidence type="ECO:0000313" key="2">
    <source>
        <dbReference type="EMBL" id="AFA47801.1"/>
    </source>
</evidence>
<dbReference type="KEGG" id="awo:Awo_c10150"/>
<dbReference type="OrthoDB" id="1655186at2"/>
<dbReference type="PANTHER" id="PTHR41309">
    <property type="entry name" value="MEMBRANE PROTEIN-RELATED"/>
    <property type="match status" value="1"/>
</dbReference>
<feature type="transmembrane region" description="Helical" evidence="1">
    <location>
        <begin position="77"/>
        <end position="102"/>
    </location>
</feature>
<sequence>MKGLILKDILNLKGSFKTLGIMLIFFSVVFISQGNGFVFGIVIFMFAMMVITTMSYDDLAKWDIYALTMPITRKEMVLSKYLVMGILNSIGIVIALIVGVLGNLELGEPIGGELLVIVGAISLIAVIISSVVIPLIYKFGAEKARLMLILCALAPTAILLLIEQMGIPLPSIDNTWIYGVLLIAFTVVVLVISINASIKIYQKKEF</sequence>
<dbReference type="eggNOG" id="ENOG5032Y3S">
    <property type="taxonomic scope" value="Bacteria"/>
</dbReference>
<dbReference type="EMBL" id="CP002987">
    <property type="protein sequence ID" value="AFA47801.1"/>
    <property type="molecule type" value="Genomic_DNA"/>
</dbReference>
<evidence type="ECO:0000256" key="1">
    <source>
        <dbReference type="SAM" id="Phobius"/>
    </source>
</evidence>
<feature type="transmembrane region" description="Helical" evidence="1">
    <location>
        <begin position="37"/>
        <end position="56"/>
    </location>
</feature>
<name>H6LCL9_ACEWD</name>
<dbReference type="Pfam" id="PF13346">
    <property type="entry name" value="ABC2_membrane_5"/>
    <property type="match status" value="1"/>
</dbReference>
<accession>H6LCL9</accession>
<dbReference type="Proteomes" id="UP000007177">
    <property type="component" value="Chromosome"/>
</dbReference>
<protein>
    <submittedName>
        <fullName evidence="2">ABC transport system permease protein</fullName>
    </submittedName>
</protein>
<organism evidence="2 3">
    <name type="scientific">Acetobacterium woodii (strain ATCC 29683 / DSM 1030 / JCM 2381 / KCTC 1655 / WB1)</name>
    <dbReference type="NCBI Taxonomy" id="931626"/>
    <lineage>
        <taxon>Bacteria</taxon>
        <taxon>Bacillati</taxon>
        <taxon>Bacillota</taxon>
        <taxon>Clostridia</taxon>
        <taxon>Eubacteriales</taxon>
        <taxon>Eubacteriaceae</taxon>
        <taxon>Acetobacterium</taxon>
    </lineage>
</organism>
<dbReference type="STRING" id="931626.Awo_c10150"/>
<dbReference type="AlphaFoldDB" id="H6LCL9"/>
<dbReference type="RefSeq" id="WP_014355404.1">
    <property type="nucleotide sequence ID" value="NC_016894.1"/>
</dbReference>
<dbReference type="PANTHER" id="PTHR41309:SF2">
    <property type="entry name" value="MEMBRANE PROTEIN"/>
    <property type="match status" value="1"/>
</dbReference>
<keyword evidence="1" id="KW-0812">Transmembrane</keyword>
<gene>
    <name evidence="2" type="ordered locus">Awo_c10150</name>
</gene>